<protein>
    <recommendedName>
        <fullName evidence="26">Intersectin-1</fullName>
    </recommendedName>
</protein>
<evidence type="ECO:0000256" key="6">
    <source>
        <dbReference type="ARBA" id="ARBA00004600"/>
    </source>
</evidence>
<dbReference type="InterPro" id="IPR000008">
    <property type="entry name" value="C2_dom"/>
</dbReference>
<feature type="domain" description="DH" evidence="33">
    <location>
        <begin position="1168"/>
        <end position="1354"/>
    </location>
</feature>
<dbReference type="PRINTS" id="PR00499">
    <property type="entry name" value="P67PHOX"/>
</dbReference>
<keyword evidence="10" id="KW-0268">Exocytosis</keyword>
<dbReference type="PROSITE" id="PS50222">
    <property type="entry name" value="EF_HAND_2"/>
    <property type="match status" value="2"/>
</dbReference>
<evidence type="ECO:0000259" key="33">
    <source>
        <dbReference type="PROSITE" id="PS50010"/>
    </source>
</evidence>
<dbReference type="InterPro" id="IPR032140">
    <property type="entry name" value="INTAP"/>
</dbReference>
<keyword evidence="22" id="KW-0168">Coated pit</keyword>
<evidence type="ECO:0000256" key="22">
    <source>
        <dbReference type="ARBA" id="ARBA00023176"/>
    </source>
</evidence>
<dbReference type="InterPro" id="IPR036028">
    <property type="entry name" value="SH3-like_dom_sf"/>
</dbReference>
<dbReference type="InterPro" id="IPR011993">
    <property type="entry name" value="PH-like_dom_sf"/>
</dbReference>
<feature type="domain" description="EF-hand" evidence="35">
    <location>
        <begin position="53"/>
        <end position="88"/>
    </location>
</feature>
<feature type="domain" description="EH" evidence="34">
    <location>
        <begin position="160"/>
        <end position="249"/>
    </location>
</feature>
<dbReference type="CDD" id="cd11987">
    <property type="entry name" value="SH3_Intersectin1_1"/>
    <property type="match status" value="1"/>
</dbReference>
<dbReference type="CDD" id="cd11989">
    <property type="entry name" value="SH3_Intersectin1_2"/>
    <property type="match status" value="1"/>
</dbReference>
<dbReference type="Pfam" id="PF00018">
    <property type="entry name" value="SH3_1"/>
    <property type="match status" value="3"/>
</dbReference>
<dbReference type="Pfam" id="PF14604">
    <property type="entry name" value="SH3_9"/>
    <property type="match status" value="1"/>
</dbReference>
<evidence type="ECO:0000256" key="7">
    <source>
        <dbReference type="ARBA" id="ARBA00022443"/>
    </source>
</evidence>
<evidence type="ECO:0000313" key="36">
    <source>
        <dbReference type="Ensembl" id="ENSAPLP00020002631.1"/>
    </source>
</evidence>
<keyword evidence="19" id="KW-0770">Synapse</keyword>
<dbReference type="InterPro" id="IPR000261">
    <property type="entry name" value="EH_dom"/>
</dbReference>
<evidence type="ECO:0000256" key="8">
    <source>
        <dbReference type="ARBA" id="ARBA00022448"/>
    </source>
</evidence>
<dbReference type="CDD" id="cd11993">
    <property type="entry name" value="SH3_Intersectin1_4"/>
    <property type="match status" value="1"/>
</dbReference>
<dbReference type="InterPro" id="IPR035899">
    <property type="entry name" value="DBL_dom_sf"/>
</dbReference>
<evidence type="ECO:0000256" key="3">
    <source>
        <dbReference type="ARBA" id="ARBA00004259"/>
    </source>
</evidence>
<feature type="compositionally biased region" description="Basic and acidic residues" evidence="29">
    <location>
        <begin position="612"/>
        <end position="643"/>
    </location>
</feature>
<sequence>MAQFPTPFGGNLDIWAITVEERAKHDQQFHSLKPTSGFITGDQARNFFFQSGLPQPVLAQIWALADMNNDGRMDQLEFSIAMKLIKLKLQGYQLPSALPPVMKQPPIALPSAPGFATLPKNSSFSRSGPGSQLNTKLQKAQSFDVASVPPVAEWAVPQSSRLKYRQLFNSHDKTMSGHLTGPQARTILMQSSLPQAQLATIWNLSDIDQDGKLTAEEFILAMHLIDVAMSGQPLPPVLPPEYIPPSFRRVRSGSGISAVSSVSVDQRLPEEPALEEEQQQLEKKLPVTFEDKKRENFERGNLELEKRRQALLEQQRKEQERLAQLERAEQERKERERQEQERKRQLELEKQLEKQRELERQREEERRKEIERREAAKRELERQRQLEWERNRRQELLNQRNKEQEDIVVLKAKKKTLEFELEALNDKKNQLEGKLQDIRCRLSTQRQEIESTNKSRELRIAEITHLQQQLQESQQMLGRLIPEKQLLNDQLKQVQQNSLHRDSLLTIKRALEAKELARQQLRDQLDEVEKETRSKLQEIDIFNNQLKELREIHNKQQLQKQKNLEAERLKQKEQERKTELEKQKEAQRRIQERDKQRLDRVQQEEELQWQKKNQEDEKQKREEITKKKESEDKGKQEIQEKLSKLSQPHQEPVKPAVQAPWSNAEKAPLTISAQEDVKIVYYRALYPFESRSHDEITIQPGDIVMVDESQTGEPGWLGGELKGKTGWFPANYAEKIPENEVPASVKPVVEAAAAPKVSVHETTTSLGTPASTECTTTANNWADFSSTWPTNTNEKPETDNWDAWAAQPSLTVPSAGQLRQRSAFTPATVTGSSPSPVLGQGEKVEGLQAQALYPWRAKKDNHLNFNKNDVITVLEQQDMWWFGEVQGQKGWFPKSYVKLISGPIRKSTSMDSGSSESPASLKRVASPAAKATMSGEEYIAMYTYESSEQGDLTFQQGDMILVTKKDGDWWTGTLGDKSGVFPSNYVRLKDSEASGAAGKTGSLGKKPEIAQVIASYTATGPEQLTLAPGQLILIRKKNPGGWWEGELQARGKKRQIGWFPANYVKLLSPGTSKTTPTELPKSTALPSVCQVIGMYDYTAQNDDELAFNKGQIINVLNKEDPDWWKGEVNGQVGLFPSNYVKLTTDMDPSQQWCADLHLLDMLTPTERKRQGYIHELIVTEENYVNDLQLVTEIFQKPLMESELLTEKEVAMIFVNWKELIMCNIKLLKALRVRKKMSGEKMPVKMIGDILTAQLPHMQPYIRFCSCQLNGAALIQQKTDEVPEFKEFVKRLAMDPRCKGMPLSSFLLKPMQRVTRYPLIIKNIIENTPENHPDHSHLKHALEKAEELCSQVNEGVREKENSDRLEWIQAHVQCEGLSEQLVFNSVTNCLGPRKFLHSGKLYKAKSNKELYGFLFNDFLLLTQIIKPLGSSGTDKVFSPKSNLQYKMYKTPIFLNEVLVKLPTDPSGDEPIFHISHIDRVYTLRAESINERTAWVQKIKAASELYIETEKKKREKAYLVRSQRATGIGRLMVNIVEGIELKPCRSHGKSNPYCEVTMGSQCHITKTIQDTLNPKWNSNCQFFIKDLEQDVLCITVFERDQFSPDDFLGRTEIRVADIKKDQGSKGPVTKCLLLHEVPTGEIVVRLDLQLFDEP</sequence>
<feature type="domain" description="SH3" evidence="30">
    <location>
        <begin position="1005"/>
        <end position="1069"/>
    </location>
</feature>
<dbReference type="InterPro" id="IPR035892">
    <property type="entry name" value="C2_domain_sf"/>
</dbReference>
<evidence type="ECO:0000256" key="2">
    <source>
        <dbReference type="ARBA" id="ARBA00004236"/>
    </source>
</evidence>
<dbReference type="GO" id="GO:0045202">
    <property type="term" value="C:synapse"/>
    <property type="evidence" value="ECO:0007669"/>
    <property type="project" value="UniProtKB-SubCell"/>
</dbReference>
<feature type="region of interest" description="Disordered" evidence="29">
    <location>
        <begin position="261"/>
        <end position="288"/>
    </location>
</feature>
<dbReference type="FunFam" id="2.30.30.40:FF:000041">
    <property type="entry name" value="Intersectin 1"/>
    <property type="match status" value="2"/>
</dbReference>
<dbReference type="CDD" id="cd11991">
    <property type="entry name" value="SH3_Intersectin1_3"/>
    <property type="match status" value="1"/>
</dbReference>
<dbReference type="FunFam" id="2.60.40.150:FF:000029">
    <property type="entry name" value="Intersectin 1"/>
    <property type="match status" value="1"/>
</dbReference>
<comment type="subcellular location">
    <subcellularLocation>
        <location evidence="2">Cell membrane</location>
    </subcellularLocation>
    <subcellularLocation>
        <location evidence="5">Cell projection</location>
        <location evidence="5">Lamellipodium</location>
    </subcellularLocation>
    <subcellularLocation>
        <location evidence="4">Cytoplasm</location>
    </subcellularLocation>
    <subcellularLocation>
        <location evidence="6">Membrane</location>
        <location evidence="6">Clathrin-coated pit</location>
    </subcellularLocation>
    <subcellularLocation>
        <location evidence="3">Nucleus envelope</location>
    </subcellularLocation>
    <subcellularLocation>
        <location evidence="1">Recycling endosome</location>
    </subcellularLocation>
    <subcellularLocation>
        <location evidence="25">Synapse</location>
        <location evidence="25">Synaptosome</location>
    </subcellularLocation>
</comment>
<evidence type="ECO:0000256" key="11">
    <source>
        <dbReference type="ARBA" id="ARBA00022490"/>
    </source>
</evidence>
<dbReference type="InterPro" id="IPR001331">
    <property type="entry name" value="GDS_CDC24_CS"/>
</dbReference>
<dbReference type="CDD" id="cd00160">
    <property type="entry name" value="RhoGEF"/>
    <property type="match status" value="1"/>
</dbReference>
<dbReference type="SMART" id="SM00054">
    <property type="entry name" value="EFh"/>
    <property type="match status" value="2"/>
</dbReference>
<keyword evidence="11" id="KW-0963">Cytoplasm</keyword>
<feature type="domain" description="EH" evidence="34">
    <location>
        <begin position="21"/>
        <end position="109"/>
    </location>
</feature>
<evidence type="ECO:0000256" key="26">
    <source>
        <dbReference type="ARBA" id="ARBA00074966"/>
    </source>
</evidence>
<evidence type="ECO:0000256" key="29">
    <source>
        <dbReference type="SAM" id="MobiDB-lite"/>
    </source>
</evidence>
<evidence type="ECO:0000256" key="5">
    <source>
        <dbReference type="ARBA" id="ARBA00004510"/>
    </source>
</evidence>
<dbReference type="Gene3D" id="2.30.30.40">
    <property type="entry name" value="SH3 Domains"/>
    <property type="match status" value="5"/>
</dbReference>
<evidence type="ECO:0000256" key="17">
    <source>
        <dbReference type="ARBA" id="ARBA00022837"/>
    </source>
</evidence>
<dbReference type="Gene3D" id="2.60.40.150">
    <property type="entry name" value="C2 domain"/>
    <property type="match status" value="1"/>
</dbReference>
<evidence type="ECO:0000256" key="1">
    <source>
        <dbReference type="ARBA" id="ARBA00004172"/>
    </source>
</evidence>
<dbReference type="PROSITE" id="PS00018">
    <property type="entry name" value="EF_HAND_1"/>
    <property type="match status" value="2"/>
</dbReference>
<dbReference type="Pfam" id="PF00168">
    <property type="entry name" value="C2"/>
    <property type="match status" value="1"/>
</dbReference>
<feature type="domain" description="EF-hand" evidence="35">
    <location>
        <begin position="193"/>
        <end position="228"/>
    </location>
</feature>
<feature type="domain" description="C2" evidence="32">
    <location>
        <begin position="1510"/>
        <end position="1626"/>
    </location>
</feature>
<evidence type="ECO:0000259" key="35">
    <source>
        <dbReference type="PROSITE" id="PS50222"/>
    </source>
</evidence>
<dbReference type="GO" id="GO:0030027">
    <property type="term" value="C:lamellipodium"/>
    <property type="evidence" value="ECO:0007669"/>
    <property type="project" value="UniProtKB-SubCell"/>
</dbReference>
<feature type="coiled-coil region" evidence="28">
    <location>
        <begin position="294"/>
        <end position="448"/>
    </location>
</feature>
<reference evidence="36" key="2">
    <citation type="submission" date="2025-08" db="UniProtKB">
        <authorList>
            <consortium name="Ensembl"/>
        </authorList>
    </citation>
    <scope>IDENTIFICATION</scope>
</reference>
<keyword evidence="18" id="KW-0653">Protein transport</keyword>
<dbReference type="Gene3D" id="2.30.29.30">
    <property type="entry name" value="Pleckstrin-homology domain (PH domain)/Phosphotyrosine-binding domain (PTB)"/>
    <property type="match status" value="1"/>
</dbReference>
<dbReference type="Ensembl" id="ENSAPLT00020002824.1">
    <property type="protein sequence ID" value="ENSAPLP00020002631.1"/>
    <property type="gene ID" value="ENSAPLG00020001886.1"/>
</dbReference>
<dbReference type="SMART" id="SM00027">
    <property type="entry name" value="EH"/>
    <property type="match status" value="2"/>
</dbReference>
<dbReference type="GO" id="GO:0035556">
    <property type="term" value="P:intracellular signal transduction"/>
    <property type="evidence" value="ECO:0007669"/>
    <property type="project" value="InterPro"/>
</dbReference>
<dbReference type="SUPFAM" id="SSF47473">
    <property type="entry name" value="EF-hand"/>
    <property type="match status" value="2"/>
</dbReference>
<reference evidence="36" key="1">
    <citation type="submission" date="2019-08" db="EMBL/GenBank/DDBJ databases">
        <title>Three high-quality genomes provides insights into domestication of ducks.</title>
        <authorList>
            <person name="Hou Z.C."/>
            <person name="Zhu F."/>
            <person name="Yin Z.T."/>
            <person name="Zhang F."/>
        </authorList>
    </citation>
    <scope>NUCLEOTIDE SEQUENCE [LARGE SCALE GENOMIC DNA]</scope>
</reference>
<feature type="domain" description="SH3" evidence="30">
    <location>
        <begin position="677"/>
        <end position="738"/>
    </location>
</feature>
<feature type="compositionally biased region" description="Basic and acidic residues" evidence="29">
    <location>
        <begin position="562"/>
        <end position="597"/>
    </location>
</feature>
<dbReference type="FunFam" id="2.30.30.40:FF:000122">
    <property type="entry name" value="intersectin-1 isoform X2"/>
    <property type="match status" value="1"/>
</dbReference>
<evidence type="ECO:0000259" key="32">
    <source>
        <dbReference type="PROSITE" id="PS50004"/>
    </source>
</evidence>
<dbReference type="InterPro" id="IPR002048">
    <property type="entry name" value="EF_hand_dom"/>
</dbReference>
<dbReference type="GO" id="GO:0055037">
    <property type="term" value="C:recycling endosome"/>
    <property type="evidence" value="ECO:0007669"/>
    <property type="project" value="UniProtKB-SubCell"/>
</dbReference>
<evidence type="ECO:0000256" key="14">
    <source>
        <dbReference type="ARBA" id="ARBA00022723"/>
    </source>
</evidence>
<organism evidence="36 37">
    <name type="scientific">Anas platyrhynchos</name>
    <name type="common">Mallard</name>
    <name type="synonym">Anas boschas</name>
    <dbReference type="NCBI Taxonomy" id="8839"/>
    <lineage>
        <taxon>Eukaryota</taxon>
        <taxon>Metazoa</taxon>
        <taxon>Chordata</taxon>
        <taxon>Craniata</taxon>
        <taxon>Vertebrata</taxon>
        <taxon>Euteleostomi</taxon>
        <taxon>Archelosauria</taxon>
        <taxon>Archosauria</taxon>
        <taxon>Dinosauria</taxon>
        <taxon>Saurischia</taxon>
        <taxon>Theropoda</taxon>
        <taxon>Coelurosauria</taxon>
        <taxon>Aves</taxon>
        <taxon>Neognathae</taxon>
        <taxon>Galloanserae</taxon>
        <taxon>Anseriformes</taxon>
        <taxon>Anatidae</taxon>
        <taxon>Anatinae</taxon>
        <taxon>Anas</taxon>
    </lineage>
</organism>
<keyword evidence="16" id="KW-0967">Endosome</keyword>
<dbReference type="PANTHER" id="PTHR46006">
    <property type="entry name" value="RHO GUANINE NUCLEOTIDE EXCHANGE FACTOR AT 64C, ISOFORM A"/>
    <property type="match status" value="1"/>
</dbReference>
<dbReference type="CDD" id="cd13264">
    <property type="entry name" value="PH_ITSN"/>
    <property type="match status" value="1"/>
</dbReference>
<dbReference type="SUPFAM" id="SSF50044">
    <property type="entry name" value="SH3-domain"/>
    <property type="match status" value="5"/>
</dbReference>
<evidence type="ECO:0000256" key="18">
    <source>
        <dbReference type="ARBA" id="ARBA00022927"/>
    </source>
</evidence>
<dbReference type="GO" id="GO:0005085">
    <property type="term" value="F:guanyl-nucleotide exchange factor activity"/>
    <property type="evidence" value="ECO:0007669"/>
    <property type="project" value="InterPro"/>
</dbReference>
<evidence type="ECO:0000256" key="27">
    <source>
        <dbReference type="PROSITE-ProRule" id="PRU00192"/>
    </source>
</evidence>
<evidence type="ECO:0000256" key="15">
    <source>
        <dbReference type="ARBA" id="ARBA00022737"/>
    </source>
</evidence>
<dbReference type="InterPro" id="IPR051480">
    <property type="entry name" value="Endocytic_GEF_Adapter"/>
</dbReference>
<dbReference type="SMART" id="SM00239">
    <property type="entry name" value="C2"/>
    <property type="match status" value="1"/>
</dbReference>
<dbReference type="Pfam" id="PF12763">
    <property type="entry name" value="EH"/>
    <property type="match status" value="2"/>
</dbReference>
<dbReference type="GO" id="GO:0005635">
    <property type="term" value="C:nuclear envelope"/>
    <property type="evidence" value="ECO:0007669"/>
    <property type="project" value="UniProtKB-SubCell"/>
</dbReference>
<dbReference type="Gene3D" id="1.10.238.10">
    <property type="entry name" value="EF-hand"/>
    <property type="match status" value="2"/>
</dbReference>
<dbReference type="FunFam" id="1.10.238.10:FF:000046">
    <property type="entry name" value="intersectin-1 isoform X2"/>
    <property type="match status" value="1"/>
</dbReference>
<keyword evidence="12" id="KW-0254">Endocytosis</keyword>
<dbReference type="PROSITE" id="PS50004">
    <property type="entry name" value="C2"/>
    <property type="match status" value="1"/>
</dbReference>
<keyword evidence="23" id="KW-0539">Nucleus</keyword>
<dbReference type="SUPFAM" id="SSF49562">
    <property type="entry name" value="C2 domain (Calcium/lipid-binding domain, CaLB)"/>
    <property type="match status" value="1"/>
</dbReference>
<feature type="domain" description="SH3" evidence="30">
    <location>
        <begin position="1086"/>
        <end position="1145"/>
    </location>
</feature>
<feature type="region of interest" description="Disordered" evidence="29">
    <location>
        <begin position="612"/>
        <end position="658"/>
    </location>
</feature>
<feature type="domain" description="SH3" evidence="30">
    <location>
        <begin position="933"/>
        <end position="991"/>
    </location>
</feature>
<dbReference type="FunFam" id="1.10.238.10:FF:000055">
    <property type="entry name" value="Intersectin-1 isoform 1"/>
    <property type="match status" value="1"/>
</dbReference>
<keyword evidence="20 28" id="KW-0175">Coiled coil</keyword>
<dbReference type="Pfam" id="PF16617">
    <property type="entry name" value="INTAP"/>
    <property type="match status" value="1"/>
</dbReference>
<dbReference type="GO" id="GO:0005509">
    <property type="term" value="F:calcium ion binding"/>
    <property type="evidence" value="ECO:0007669"/>
    <property type="project" value="InterPro"/>
</dbReference>
<dbReference type="PROSITE" id="PS50002">
    <property type="entry name" value="SH3"/>
    <property type="match status" value="5"/>
</dbReference>
<dbReference type="CDD" id="cd00052">
    <property type="entry name" value="EH"/>
    <property type="match status" value="2"/>
</dbReference>
<dbReference type="GO" id="GO:0035025">
    <property type="term" value="P:positive regulation of Rho protein signal transduction"/>
    <property type="evidence" value="ECO:0007669"/>
    <property type="project" value="TreeGrafter"/>
</dbReference>
<proteinExistence type="predicted"/>
<keyword evidence="7 27" id="KW-0728">SH3 domain</keyword>
<dbReference type="Pfam" id="PF16652">
    <property type="entry name" value="PH_13"/>
    <property type="match status" value="1"/>
</dbReference>
<dbReference type="GO" id="GO:0005905">
    <property type="term" value="C:clathrin-coated pit"/>
    <property type="evidence" value="ECO:0007669"/>
    <property type="project" value="UniProtKB-SubCell"/>
</dbReference>
<accession>A0A8B9QS78</accession>
<evidence type="ECO:0000256" key="25">
    <source>
        <dbReference type="ARBA" id="ARBA00034102"/>
    </source>
</evidence>
<dbReference type="PROSITE" id="PS50003">
    <property type="entry name" value="PH_DOMAIN"/>
    <property type="match status" value="1"/>
</dbReference>
<dbReference type="PRINTS" id="PR00452">
    <property type="entry name" value="SH3DOMAIN"/>
</dbReference>
<dbReference type="SMART" id="SM00326">
    <property type="entry name" value="SH3"/>
    <property type="match status" value="5"/>
</dbReference>
<keyword evidence="8" id="KW-0813">Transport</keyword>
<evidence type="ECO:0000259" key="31">
    <source>
        <dbReference type="PROSITE" id="PS50003"/>
    </source>
</evidence>
<keyword evidence="9" id="KW-1003">Cell membrane</keyword>
<dbReference type="SMART" id="SM00233">
    <property type="entry name" value="PH"/>
    <property type="match status" value="1"/>
</dbReference>
<evidence type="ECO:0000313" key="37">
    <source>
        <dbReference type="Proteomes" id="UP000694400"/>
    </source>
</evidence>
<feature type="region of interest" description="Disordered" evidence="29">
    <location>
        <begin position="556"/>
        <end position="597"/>
    </location>
</feature>
<dbReference type="Gene3D" id="1.20.900.10">
    <property type="entry name" value="Dbl homology (DH) domain"/>
    <property type="match status" value="1"/>
</dbReference>
<keyword evidence="17" id="KW-0106">Calcium</keyword>
<evidence type="ECO:0000256" key="19">
    <source>
        <dbReference type="ARBA" id="ARBA00023018"/>
    </source>
</evidence>
<dbReference type="FunFam" id="1.20.900.10:FF:000011">
    <property type="entry name" value="Intersectin 1"/>
    <property type="match status" value="1"/>
</dbReference>
<dbReference type="InterPro" id="IPR001452">
    <property type="entry name" value="SH3_domain"/>
</dbReference>
<dbReference type="FunFam" id="2.30.29.30:FF:000069">
    <property type="entry name" value="Intersectin 1"/>
    <property type="match status" value="1"/>
</dbReference>
<reference evidence="36" key="3">
    <citation type="submission" date="2025-09" db="UniProtKB">
        <authorList>
            <consortium name="Ensembl"/>
        </authorList>
    </citation>
    <scope>IDENTIFICATION</scope>
</reference>
<evidence type="ECO:0000256" key="9">
    <source>
        <dbReference type="ARBA" id="ARBA00022475"/>
    </source>
</evidence>
<evidence type="ECO:0000256" key="10">
    <source>
        <dbReference type="ARBA" id="ARBA00022483"/>
    </source>
</evidence>
<dbReference type="SUPFAM" id="SSF50729">
    <property type="entry name" value="PH domain-like"/>
    <property type="match status" value="1"/>
</dbReference>
<dbReference type="PANTHER" id="PTHR46006:SF9">
    <property type="entry name" value="INTERSECTIN-1"/>
    <property type="match status" value="1"/>
</dbReference>
<dbReference type="PROSITE" id="PS50010">
    <property type="entry name" value="DH_2"/>
    <property type="match status" value="1"/>
</dbReference>
<dbReference type="GO" id="GO:0005886">
    <property type="term" value="C:plasma membrane"/>
    <property type="evidence" value="ECO:0007669"/>
    <property type="project" value="UniProtKB-SubCell"/>
</dbReference>
<dbReference type="InterPro" id="IPR001849">
    <property type="entry name" value="PH_domain"/>
</dbReference>
<dbReference type="PROSITE" id="PS00741">
    <property type="entry name" value="DH_1"/>
    <property type="match status" value="1"/>
</dbReference>
<dbReference type="SMART" id="SM00325">
    <property type="entry name" value="RhoGEF"/>
    <property type="match status" value="1"/>
</dbReference>
<evidence type="ECO:0000256" key="20">
    <source>
        <dbReference type="ARBA" id="ARBA00023054"/>
    </source>
</evidence>
<evidence type="ECO:0000259" key="34">
    <source>
        <dbReference type="PROSITE" id="PS50031"/>
    </source>
</evidence>
<evidence type="ECO:0000256" key="4">
    <source>
        <dbReference type="ARBA" id="ARBA00004496"/>
    </source>
</evidence>
<dbReference type="GO" id="GO:0043005">
    <property type="term" value="C:neuron projection"/>
    <property type="evidence" value="ECO:0007669"/>
    <property type="project" value="UniProtKB-KW"/>
</dbReference>
<dbReference type="InterPro" id="IPR018247">
    <property type="entry name" value="EF_Hand_1_Ca_BS"/>
</dbReference>
<dbReference type="InterPro" id="IPR000219">
    <property type="entry name" value="DH_dom"/>
</dbReference>
<name>A0A8B9QS78_ANAPL</name>
<keyword evidence="13" id="KW-0771">Synaptosome</keyword>
<dbReference type="CDD" id="cd11995">
    <property type="entry name" value="SH3_Intersectin1_5"/>
    <property type="match status" value="1"/>
</dbReference>
<evidence type="ECO:0000256" key="13">
    <source>
        <dbReference type="ARBA" id="ARBA00022599"/>
    </source>
</evidence>
<dbReference type="GO" id="GO:0006887">
    <property type="term" value="P:exocytosis"/>
    <property type="evidence" value="ECO:0007669"/>
    <property type="project" value="UniProtKB-KW"/>
</dbReference>
<evidence type="ECO:0000256" key="24">
    <source>
        <dbReference type="ARBA" id="ARBA00023273"/>
    </source>
</evidence>
<keyword evidence="15" id="KW-0677">Repeat</keyword>
<keyword evidence="24" id="KW-0966">Cell projection</keyword>
<dbReference type="GO" id="GO:0015031">
    <property type="term" value="P:protein transport"/>
    <property type="evidence" value="ECO:0007669"/>
    <property type="project" value="UniProtKB-KW"/>
</dbReference>
<evidence type="ECO:0000256" key="28">
    <source>
        <dbReference type="SAM" id="Coils"/>
    </source>
</evidence>
<keyword evidence="21" id="KW-0472">Membrane</keyword>
<dbReference type="PROSITE" id="PS50031">
    <property type="entry name" value="EH"/>
    <property type="match status" value="2"/>
</dbReference>
<evidence type="ECO:0000259" key="30">
    <source>
        <dbReference type="PROSITE" id="PS50002"/>
    </source>
</evidence>
<dbReference type="FunFam" id="2.30.30.40:FF:000024">
    <property type="entry name" value="Intersectin 1"/>
    <property type="match status" value="1"/>
</dbReference>
<evidence type="ECO:0000256" key="21">
    <source>
        <dbReference type="ARBA" id="ARBA00023136"/>
    </source>
</evidence>
<dbReference type="GO" id="GO:0006897">
    <property type="term" value="P:endocytosis"/>
    <property type="evidence" value="ECO:0007669"/>
    <property type="project" value="UniProtKB-KW"/>
</dbReference>
<keyword evidence="14" id="KW-0479">Metal-binding</keyword>
<evidence type="ECO:0000256" key="12">
    <source>
        <dbReference type="ARBA" id="ARBA00022583"/>
    </source>
</evidence>
<evidence type="ECO:0000256" key="16">
    <source>
        <dbReference type="ARBA" id="ARBA00022753"/>
    </source>
</evidence>
<evidence type="ECO:0000256" key="23">
    <source>
        <dbReference type="ARBA" id="ARBA00023242"/>
    </source>
</evidence>
<dbReference type="SUPFAM" id="SSF48065">
    <property type="entry name" value="DBL homology domain (DH-domain)"/>
    <property type="match status" value="1"/>
</dbReference>
<dbReference type="Proteomes" id="UP000694400">
    <property type="component" value="Chromosome 1"/>
</dbReference>
<dbReference type="Pfam" id="PF07653">
    <property type="entry name" value="SH3_2"/>
    <property type="match status" value="1"/>
</dbReference>
<feature type="domain" description="SH3" evidence="30">
    <location>
        <begin position="844"/>
        <end position="902"/>
    </location>
</feature>
<dbReference type="InterPro" id="IPR011992">
    <property type="entry name" value="EF-hand-dom_pair"/>
</dbReference>
<feature type="domain" description="PH" evidence="31">
    <location>
        <begin position="1393"/>
        <end position="1502"/>
    </location>
</feature>
<dbReference type="CDD" id="cd08375">
    <property type="entry name" value="C2_Intersectin"/>
    <property type="match status" value="1"/>
</dbReference>
<dbReference type="Pfam" id="PF00621">
    <property type="entry name" value="RhoGEF"/>
    <property type="match status" value="1"/>
</dbReference>